<dbReference type="Pfam" id="PF13903">
    <property type="entry name" value="Claudin_2"/>
    <property type="match status" value="1"/>
</dbReference>
<proteinExistence type="predicted"/>
<sequence>MAFGESKGAALGFALGTTVLLVMYLVGFCIPYWSMTTNVSSFESTRMSHFGLWKACGVSHDMIIDEFLPSDECFSTLEQGVPGWLRAVQLFAVLVVVFGLASWVMLWWITCGYFGEEKAFQFMLPCWILAGICMLVAMCIFGHFVKPKLDTFEIPGRVQLEEERIEFAWGFILVAVTTAIWNAFSIVFICITCCC</sequence>
<evidence type="ECO:0000256" key="4">
    <source>
        <dbReference type="ARBA" id="ARBA00023136"/>
    </source>
</evidence>
<comment type="subcellular location">
    <subcellularLocation>
        <location evidence="1">Membrane</location>
        <topology evidence="1">Multi-pass membrane protein</topology>
    </subcellularLocation>
</comment>
<evidence type="ECO:0000313" key="7">
    <source>
        <dbReference type="EMBL" id="KAK6190193.1"/>
    </source>
</evidence>
<keyword evidence="3 5" id="KW-1133">Transmembrane helix</keyword>
<evidence type="ECO:0000313" key="6">
    <source>
        <dbReference type="EMBL" id="KAK6184175.1"/>
    </source>
</evidence>
<comment type="caution">
    <text evidence="7">The sequence shown here is derived from an EMBL/GenBank/DDBJ whole genome shotgun (WGS) entry which is preliminary data.</text>
</comment>
<dbReference type="EMBL" id="JAZGQO010000002">
    <property type="protein sequence ID" value="KAK6190193.1"/>
    <property type="molecule type" value="Genomic_DNA"/>
</dbReference>
<evidence type="ECO:0000256" key="3">
    <source>
        <dbReference type="ARBA" id="ARBA00022989"/>
    </source>
</evidence>
<dbReference type="InterPro" id="IPR004031">
    <property type="entry name" value="PMP22/EMP/MP20/Claudin"/>
</dbReference>
<dbReference type="AlphaFoldDB" id="A0AAN8K0I2"/>
<dbReference type="Proteomes" id="UP001347796">
    <property type="component" value="Unassembled WGS sequence"/>
</dbReference>
<accession>A0AAN8K0I2</accession>
<evidence type="ECO:0000256" key="5">
    <source>
        <dbReference type="SAM" id="Phobius"/>
    </source>
</evidence>
<evidence type="ECO:0000256" key="1">
    <source>
        <dbReference type="ARBA" id="ARBA00004141"/>
    </source>
</evidence>
<feature type="transmembrane region" description="Helical" evidence="5">
    <location>
        <begin position="167"/>
        <end position="191"/>
    </location>
</feature>
<feature type="transmembrane region" description="Helical" evidence="5">
    <location>
        <begin position="122"/>
        <end position="145"/>
    </location>
</feature>
<feature type="transmembrane region" description="Helical" evidence="5">
    <location>
        <begin position="87"/>
        <end position="110"/>
    </location>
</feature>
<reference evidence="7 8" key="1">
    <citation type="submission" date="2024-01" db="EMBL/GenBank/DDBJ databases">
        <title>The genome of the rayed Mediterranean limpet Patella caerulea (Linnaeus, 1758).</title>
        <authorList>
            <person name="Anh-Thu Weber A."/>
            <person name="Halstead-Nussloch G."/>
        </authorList>
    </citation>
    <scope>NUCLEOTIDE SEQUENCE [LARGE SCALE GENOMIC DNA]</scope>
    <source>
        <strain evidence="7">AATW-2023a</strain>
        <tissue evidence="7">Whole specimen</tissue>
    </source>
</reference>
<protein>
    <submittedName>
        <fullName evidence="7">Uncharacterized protein</fullName>
    </submittedName>
</protein>
<dbReference type="Gene3D" id="1.20.140.150">
    <property type="match status" value="1"/>
</dbReference>
<feature type="transmembrane region" description="Helical" evidence="5">
    <location>
        <begin position="12"/>
        <end position="33"/>
    </location>
</feature>
<keyword evidence="4 5" id="KW-0472">Membrane</keyword>
<organism evidence="7 8">
    <name type="scientific">Patella caerulea</name>
    <name type="common">Rayed Mediterranean limpet</name>
    <dbReference type="NCBI Taxonomy" id="87958"/>
    <lineage>
        <taxon>Eukaryota</taxon>
        <taxon>Metazoa</taxon>
        <taxon>Spiralia</taxon>
        <taxon>Lophotrochozoa</taxon>
        <taxon>Mollusca</taxon>
        <taxon>Gastropoda</taxon>
        <taxon>Patellogastropoda</taxon>
        <taxon>Patelloidea</taxon>
        <taxon>Patellidae</taxon>
        <taxon>Patella</taxon>
    </lineage>
</organism>
<name>A0AAN8K0I2_PATCE</name>
<dbReference type="GO" id="GO:0016020">
    <property type="term" value="C:membrane"/>
    <property type="evidence" value="ECO:0007669"/>
    <property type="project" value="UniProtKB-SubCell"/>
</dbReference>
<dbReference type="EMBL" id="JAZGQO010000006">
    <property type="protein sequence ID" value="KAK6184175.1"/>
    <property type="molecule type" value="Genomic_DNA"/>
</dbReference>
<evidence type="ECO:0000313" key="8">
    <source>
        <dbReference type="Proteomes" id="UP001347796"/>
    </source>
</evidence>
<gene>
    <name evidence="7" type="ORF">SNE40_002114</name>
    <name evidence="6" type="ORF">SNE40_006695</name>
</gene>
<keyword evidence="8" id="KW-1185">Reference proteome</keyword>
<keyword evidence="2 5" id="KW-0812">Transmembrane</keyword>
<evidence type="ECO:0000256" key="2">
    <source>
        <dbReference type="ARBA" id="ARBA00022692"/>
    </source>
</evidence>